<evidence type="ECO:0000313" key="13">
    <source>
        <dbReference type="Proteomes" id="UP000663829"/>
    </source>
</evidence>
<dbReference type="AlphaFoldDB" id="A0A814NKE2"/>
<evidence type="ECO:0000256" key="7">
    <source>
        <dbReference type="SAM" id="MobiDB-lite"/>
    </source>
</evidence>
<dbReference type="PRINTS" id="PR00937">
    <property type="entry name" value="TBOX"/>
</dbReference>
<evidence type="ECO:0000256" key="6">
    <source>
        <dbReference type="PROSITE-ProRule" id="PRU00201"/>
    </source>
</evidence>
<gene>
    <name evidence="10" type="ORF">GPM918_LOCUS18457</name>
    <name evidence="9" type="ORF">OVA965_LOCUS2923</name>
    <name evidence="12" type="ORF">SRO942_LOCUS18453</name>
    <name evidence="11" type="ORF">TMI583_LOCUS2922</name>
</gene>
<evidence type="ECO:0000313" key="12">
    <source>
        <dbReference type="EMBL" id="CAF3860292.1"/>
    </source>
</evidence>
<proteinExistence type="predicted"/>
<dbReference type="InterPro" id="IPR001699">
    <property type="entry name" value="TF_T-box"/>
</dbReference>
<feature type="domain" description="T-box" evidence="8">
    <location>
        <begin position="85"/>
        <end position="263"/>
    </location>
</feature>
<sequence length="549" mass="63011">MVFRHMLMPSITSRDYIPSLNPIFAGNPFSYRMHNPFTGLCQPYENQQQLQKNSRNTNNKPSVDPVDETVDDSSTIYDDDPKVELDNKELWDEFHNHGTEMVITKSGRRIFPAFKVKVTGLSEQAKYVFLMDIQAADNHRYKFHNSKWMIAGNADPEMPKRLYVHPDSPATGEQWMSKLVSFHKLKLTNNISDKNSYTILNSMHKYQPRLHIVKTNELIKIPWAPFRTFIFKETQFIAVTAYQNEKITQLKIDNNPFAKGFRDNGQGKRDKRRLNFELSNNSTHPHSDDEDFIDVESTSTIANNIIAPRCINENDCKNRTPSSSSTNTTISAPLLLYPTLNTTISLPILHQLENSTDFKIDKNASSANDLKHSVPVNDRIISKRSRLDSDNEENSQINKRVKQQDEQHTRSAFVRHDLRNIETLIEPNKKELPSIPSHSPPLSQHLLSNHNQTLEPNYLWLLYANALAQVHSPSSHIYGSGSKSILNNIPLMPPTSLVLSTNHPMGALQRYLSFTNNPTMSPMFMNTLSYQPHFTNHPYHKILNETNLH</sequence>
<dbReference type="Proteomes" id="UP000682733">
    <property type="component" value="Unassembled WGS sequence"/>
</dbReference>
<dbReference type="GO" id="GO:0000785">
    <property type="term" value="C:chromatin"/>
    <property type="evidence" value="ECO:0007669"/>
    <property type="project" value="TreeGrafter"/>
</dbReference>
<reference evidence="10" key="1">
    <citation type="submission" date="2021-02" db="EMBL/GenBank/DDBJ databases">
        <authorList>
            <person name="Nowell W R."/>
        </authorList>
    </citation>
    <scope>NUCLEOTIDE SEQUENCE</scope>
</reference>
<dbReference type="EMBL" id="CAJOBC010005334">
    <property type="protein sequence ID" value="CAF3860292.1"/>
    <property type="molecule type" value="Genomic_DNA"/>
</dbReference>
<dbReference type="GO" id="GO:0005634">
    <property type="term" value="C:nucleus"/>
    <property type="evidence" value="ECO:0007669"/>
    <property type="project" value="UniProtKB-SubCell"/>
</dbReference>
<feature type="region of interest" description="Disordered" evidence="7">
    <location>
        <begin position="46"/>
        <end position="79"/>
    </location>
</feature>
<dbReference type="InterPro" id="IPR018186">
    <property type="entry name" value="TF_T-box_CS"/>
</dbReference>
<evidence type="ECO:0000313" key="10">
    <source>
        <dbReference type="EMBL" id="CAF1094941.1"/>
    </source>
</evidence>
<evidence type="ECO:0000313" key="9">
    <source>
        <dbReference type="EMBL" id="CAF0767957.1"/>
    </source>
</evidence>
<evidence type="ECO:0000313" key="11">
    <source>
        <dbReference type="EMBL" id="CAF3548439.1"/>
    </source>
</evidence>
<dbReference type="InterPro" id="IPR008967">
    <property type="entry name" value="p53-like_TF_DNA-bd_sf"/>
</dbReference>
<dbReference type="InterPro" id="IPR036960">
    <property type="entry name" value="T-box_sf"/>
</dbReference>
<dbReference type="SMART" id="SM00425">
    <property type="entry name" value="TBOX"/>
    <property type="match status" value="1"/>
</dbReference>
<dbReference type="GO" id="GO:0045893">
    <property type="term" value="P:positive regulation of DNA-templated transcription"/>
    <property type="evidence" value="ECO:0007669"/>
    <property type="project" value="InterPro"/>
</dbReference>
<evidence type="ECO:0000256" key="3">
    <source>
        <dbReference type="ARBA" id="ARBA00023125"/>
    </source>
</evidence>
<dbReference type="Proteomes" id="UP000681722">
    <property type="component" value="Unassembled WGS sequence"/>
</dbReference>
<keyword evidence="3 6" id="KW-0238">DNA-binding</keyword>
<evidence type="ECO:0000256" key="5">
    <source>
        <dbReference type="ARBA" id="ARBA00023242"/>
    </source>
</evidence>
<dbReference type="Gene3D" id="2.60.40.820">
    <property type="entry name" value="Transcription factor, T-box"/>
    <property type="match status" value="1"/>
</dbReference>
<dbReference type="PROSITE" id="PS01283">
    <property type="entry name" value="TBOX_1"/>
    <property type="match status" value="1"/>
</dbReference>
<dbReference type="GO" id="GO:0000981">
    <property type="term" value="F:DNA-binding transcription factor activity, RNA polymerase II-specific"/>
    <property type="evidence" value="ECO:0007669"/>
    <property type="project" value="TreeGrafter"/>
</dbReference>
<comment type="caution">
    <text evidence="6">Lacks conserved residue(s) required for the propagation of feature annotation.</text>
</comment>
<feature type="region of interest" description="Disordered" evidence="7">
    <location>
        <begin position="383"/>
        <end position="409"/>
    </location>
</feature>
<feature type="compositionally biased region" description="Polar residues" evidence="7">
    <location>
        <begin position="46"/>
        <end position="61"/>
    </location>
</feature>
<organism evidence="10 13">
    <name type="scientific">Didymodactylos carnosus</name>
    <dbReference type="NCBI Taxonomy" id="1234261"/>
    <lineage>
        <taxon>Eukaryota</taxon>
        <taxon>Metazoa</taxon>
        <taxon>Spiralia</taxon>
        <taxon>Gnathifera</taxon>
        <taxon>Rotifera</taxon>
        <taxon>Eurotatoria</taxon>
        <taxon>Bdelloidea</taxon>
        <taxon>Philodinida</taxon>
        <taxon>Philodinidae</taxon>
        <taxon>Didymodactylos</taxon>
    </lineage>
</organism>
<dbReference type="InterPro" id="IPR046360">
    <property type="entry name" value="T-box_DNA-bd"/>
</dbReference>
<accession>A0A814NKE2</accession>
<dbReference type="Pfam" id="PF00907">
    <property type="entry name" value="T-box"/>
    <property type="match status" value="1"/>
</dbReference>
<dbReference type="EMBL" id="CAJOBA010000665">
    <property type="protein sequence ID" value="CAF3548439.1"/>
    <property type="molecule type" value="Genomic_DNA"/>
</dbReference>
<keyword evidence="13" id="KW-1185">Reference proteome</keyword>
<keyword evidence="2" id="KW-0805">Transcription regulation</keyword>
<dbReference type="PANTHER" id="PTHR11267:SF181">
    <property type="entry name" value="OPTOMOTOR-BLIND PROTEIN"/>
    <property type="match status" value="1"/>
</dbReference>
<protein>
    <recommendedName>
        <fullName evidence="8">T-box domain-containing protein</fullName>
    </recommendedName>
</protein>
<dbReference type="FunFam" id="2.60.40.820:FF:000016">
    <property type="entry name" value="T-box transcription factor TBX2-A"/>
    <property type="match status" value="1"/>
</dbReference>
<comment type="caution">
    <text evidence="10">The sequence shown here is derived from an EMBL/GenBank/DDBJ whole genome shotgun (WGS) entry which is preliminary data.</text>
</comment>
<dbReference type="Proteomes" id="UP000663829">
    <property type="component" value="Unassembled WGS sequence"/>
</dbReference>
<evidence type="ECO:0000259" key="8">
    <source>
        <dbReference type="PROSITE" id="PS50252"/>
    </source>
</evidence>
<name>A0A814NKE2_9BILA</name>
<dbReference type="GO" id="GO:0001708">
    <property type="term" value="P:cell fate specification"/>
    <property type="evidence" value="ECO:0007669"/>
    <property type="project" value="TreeGrafter"/>
</dbReference>
<dbReference type="PANTHER" id="PTHR11267">
    <property type="entry name" value="T-BOX PROTEIN-RELATED"/>
    <property type="match status" value="1"/>
</dbReference>
<dbReference type="PROSITE" id="PS50252">
    <property type="entry name" value="TBOX_3"/>
    <property type="match status" value="1"/>
</dbReference>
<comment type="subcellular location">
    <subcellularLocation>
        <location evidence="1 6">Nucleus</location>
    </subcellularLocation>
</comment>
<dbReference type="SUPFAM" id="SSF49417">
    <property type="entry name" value="p53-like transcription factors"/>
    <property type="match status" value="1"/>
</dbReference>
<evidence type="ECO:0000256" key="2">
    <source>
        <dbReference type="ARBA" id="ARBA00023015"/>
    </source>
</evidence>
<dbReference type="EMBL" id="CAJNOK010000665">
    <property type="protein sequence ID" value="CAF0767957.1"/>
    <property type="molecule type" value="Genomic_DNA"/>
</dbReference>
<dbReference type="OrthoDB" id="7442607at2759"/>
<dbReference type="CDD" id="cd20188">
    <property type="entry name" value="T-box_TBX2_3-like"/>
    <property type="match status" value="1"/>
</dbReference>
<dbReference type="EMBL" id="CAJNOQ010005335">
    <property type="protein sequence ID" value="CAF1094941.1"/>
    <property type="molecule type" value="Genomic_DNA"/>
</dbReference>
<keyword evidence="5 6" id="KW-0539">Nucleus</keyword>
<keyword evidence="4" id="KW-0804">Transcription</keyword>
<evidence type="ECO:0000256" key="1">
    <source>
        <dbReference type="ARBA" id="ARBA00004123"/>
    </source>
</evidence>
<dbReference type="PROSITE" id="PS01264">
    <property type="entry name" value="TBOX_2"/>
    <property type="match status" value="1"/>
</dbReference>
<dbReference type="GO" id="GO:0000978">
    <property type="term" value="F:RNA polymerase II cis-regulatory region sequence-specific DNA binding"/>
    <property type="evidence" value="ECO:0007669"/>
    <property type="project" value="InterPro"/>
</dbReference>
<dbReference type="Proteomes" id="UP000677228">
    <property type="component" value="Unassembled WGS sequence"/>
</dbReference>
<evidence type="ECO:0000256" key="4">
    <source>
        <dbReference type="ARBA" id="ARBA00023163"/>
    </source>
</evidence>